<dbReference type="PROSITE" id="PS51000">
    <property type="entry name" value="HTH_DEOR_2"/>
    <property type="match status" value="1"/>
</dbReference>
<dbReference type="InterPro" id="IPR037171">
    <property type="entry name" value="NagB/RpiA_transferase-like"/>
</dbReference>
<dbReference type="RefSeq" id="WP_041696487.1">
    <property type="nucleotide sequence ID" value="NZ_CP040007.1"/>
</dbReference>
<gene>
    <name evidence="5" type="ORF">J5A53_06620</name>
</gene>
<feature type="region of interest" description="Disordered" evidence="3">
    <location>
        <begin position="1"/>
        <end position="22"/>
    </location>
</feature>
<accession>A0AB37I9S6</accession>
<organism evidence="5 6">
    <name type="scientific">Arachnia propionica</name>
    <dbReference type="NCBI Taxonomy" id="1750"/>
    <lineage>
        <taxon>Bacteria</taxon>
        <taxon>Bacillati</taxon>
        <taxon>Actinomycetota</taxon>
        <taxon>Actinomycetes</taxon>
        <taxon>Propionibacteriales</taxon>
        <taxon>Propionibacteriaceae</taxon>
        <taxon>Arachnia</taxon>
    </lineage>
</organism>
<protein>
    <submittedName>
        <fullName evidence="5">DeoR/GlpR transcriptional regulator</fullName>
    </submittedName>
</protein>
<dbReference type="InterPro" id="IPR001034">
    <property type="entry name" value="DeoR_HTH"/>
</dbReference>
<evidence type="ECO:0000256" key="2">
    <source>
        <dbReference type="ARBA" id="ARBA00023163"/>
    </source>
</evidence>
<evidence type="ECO:0000256" key="1">
    <source>
        <dbReference type="ARBA" id="ARBA00023015"/>
    </source>
</evidence>
<dbReference type="SMART" id="SM01134">
    <property type="entry name" value="DeoRC"/>
    <property type="match status" value="1"/>
</dbReference>
<evidence type="ECO:0000313" key="6">
    <source>
        <dbReference type="Proteomes" id="UP000677180"/>
    </source>
</evidence>
<dbReference type="PANTHER" id="PTHR30363">
    <property type="entry name" value="HTH-TYPE TRANSCRIPTIONAL REGULATOR SRLR-RELATED"/>
    <property type="match status" value="1"/>
</dbReference>
<evidence type="ECO:0000313" key="5">
    <source>
        <dbReference type="EMBL" id="QUC12344.1"/>
    </source>
</evidence>
<name>A0AB37I9S6_9ACTN</name>
<keyword evidence="1" id="KW-0805">Transcription regulation</keyword>
<proteinExistence type="predicted"/>
<feature type="domain" description="HTH deoR-type" evidence="4">
    <location>
        <begin position="20"/>
        <end position="75"/>
    </location>
</feature>
<dbReference type="AlphaFoldDB" id="A0AB37I9S6"/>
<dbReference type="InterPro" id="IPR014036">
    <property type="entry name" value="DeoR-like_C"/>
</dbReference>
<dbReference type="SUPFAM" id="SSF46785">
    <property type="entry name" value="Winged helix' DNA-binding domain"/>
    <property type="match status" value="1"/>
</dbReference>
<dbReference type="Pfam" id="PF00455">
    <property type="entry name" value="DeoRC"/>
    <property type="match status" value="1"/>
</dbReference>
<dbReference type="InterPro" id="IPR050313">
    <property type="entry name" value="Carb_Metab_HTH_regulators"/>
</dbReference>
<dbReference type="PANTHER" id="PTHR30363:SF44">
    <property type="entry name" value="AGA OPERON TRANSCRIPTIONAL REPRESSOR-RELATED"/>
    <property type="match status" value="1"/>
</dbReference>
<dbReference type="GO" id="GO:0003700">
    <property type="term" value="F:DNA-binding transcription factor activity"/>
    <property type="evidence" value="ECO:0007669"/>
    <property type="project" value="InterPro"/>
</dbReference>
<dbReference type="Proteomes" id="UP000677180">
    <property type="component" value="Chromosome"/>
</dbReference>
<dbReference type="Gene3D" id="1.10.10.10">
    <property type="entry name" value="Winged helix-like DNA-binding domain superfamily/Winged helix DNA-binding domain"/>
    <property type="match status" value="1"/>
</dbReference>
<dbReference type="Pfam" id="PF08220">
    <property type="entry name" value="HTH_DeoR"/>
    <property type="match status" value="1"/>
</dbReference>
<dbReference type="InterPro" id="IPR036388">
    <property type="entry name" value="WH-like_DNA-bd_sf"/>
</dbReference>
<reference evidence="5" key="1">
    <citation type="submission" date="2021-03" db="EMBL/GenBank/DDBJ databases">
        <title>Human Oral Microbial Genomes.</title>
        <authorList>
            <person name="Johnston C.D."/>
            <person name="Chen T."/>
            <person name="Dewhirst F.E."/>
        </authorList>
    </citation>
    <scope>NUCLEOTIDE SEQUENCE</scope>
    <source>
        <strain evidence="5">F0714</strain>
    </source>
</reference>
<evidence type="ECO:0000256" key="3">
    <source>
        <dbReference type="SAM" id="MobiDB-lite"/>
    </source>
</evidence>
<dbReference type="EMBL" id="CP072385">
    <property type="protein sequence ID" value="QUC12344.1"/>
    <property type="molecule type" value="Genomic_DNA"/>
</dbReference>
<dbReference type="InterPro" id="IPR036390">
    <property type="entry name" value="WH_DNA-bd_sf"/>
</dbReference>
<dbReference type="SMART" id="SM00420">
    <property type="entry name" value="HTH_DEOR"/>
    <property type="match status" value="1"/>
</dbReference>
<dbReference type="SUPFAM" id="SSF100950">
    <property type="entry name" value="NagB/RpiA/CoA transferase-like"/>
    <property type="match status" value="1"/>
</dbReference>
<keyword evidence="2" id="KW-0804">Transcription</keyword>
<evidence type="ECO:0000259" key="4">
    <source>
        <dbReference type="PROSITE" id="PS51000"/>
    </source>
</evidence>
<sequence>MNSTHQPDTHSRRPSIPQAPQDRRQVIAEHVIARGSVRVENLARAVGVSAMTIYRDVANLEQAGIVHLDRGLVRAVATSLSEADAEFRLQQSPRIKQAMAEALAPRIAQGSSVMLDDSTSAMWVLRALRDVHPLTVITTSLLVANEAKQMDGVRLLMAGGEYEPWAHAMMGPTAAANLRAWQADHCVMSASGIVGKRCQHPYENAVQVKQAMIASSTNRYLLLDHTKFARKALYTFAEITDFDAVVVDAATPREIRDELAGHGVEVIVSE</sequence>